<keyword evidence="1" id="KW-1133">Transmembrane helix</keyword>
<evidence type="ECO:0000313" key="3">
    <source>
        <dbReference type="Proteomes" id="UP001172101"/>
    </source>
</evidence>
<evidence type="ECO:0000313" key="2">
    <source>
        <dbReference type="EMBL" id="KAK0705983.1"/>
    </source>
</evidence>
<proteinExistence type="predicted"/>
<dbReference type="EMBL" id="JAUIRO010000007">
    <property type="protein sequence ID" value="KAK0705983.1"/>
    <property type="molecule type" value="Genomic_DNA"/>
</dbReference>
<keyword evidence="3" id="KW-1185">Reference proteome</keyword>
<gene>
    <name evidence="2" type="ORF">B0T26DRAFT_440071</name>
</gene>
<dbReference type="GeneID" id="85318310"/>
<sequence>MLLFLHGTASRICRAEAESIRSRAFQLLAAQPPLSLALYCALFPPRLPLACLLTCLLAHMRMDGGESALLGAQQRHTSGLTGPKPMPGFAIVVLSGLWHLWVSNWLRMRAAAAHPLALWVGDLALAGGLGGLTGVNWAGLAG</sequence>
<accession>A0AA39ZYK9</accession>
<organism evidence="2 3">
    <name type="scientific">Lasiosphaeria miniovina</name>
    <dbReference type="NCBI Taxonomy" id="1954250"/>
    <lineage>
        <taxon>Eukaryota</taxon>
        <taxon>Fungi</taxon>
        <taxon>Dikarya</taxon>
        <taxon>Ascomycota</taxon>
        <taxon>Pezizomycotina</taxon>
        <taxon>Sordariomycetes</taxon>
        <taxon>Sordariomycetidae</taxon>
        <taxon>Sordariales</taxon>
        <taxon>Lasiosphaeriaceae</taxon>
        <taxon>Lasiosphaeria</taxon>
    </lineage>
</organism>
<comment type="caution">
    <text evidence="2">The sequence shown here is derived from an EMBL/GenBank/DDBJ whole genome shotgun (WGS) entry which is preliminary data.</text>
</comment>
<protein>
    <submittedName>
        <fullName evidence="2">Uncharacterized protein</fullName>
    </submittedName>
</protein>
<evidence type="ECO:0000256" key="1">
    <source>
        <dbReference type="SAM" id="Phobius"/>
    </source>
</evidence>
<dbReference type="RefSeq" id="XP_060291077.1">
    <property type="nucleotide sequence ID" value="XM_060435040.1"/>
</dbReference>
<keyword evidence="1" id="KW-0812">Transmembrane</keyword>
<feature type="transmembrane region" description="Helical" evidence="1">
    <location>
        <begin position="118"/>
        <end position="140"/>
    </location>
</feature>
<name>A0AA39ZYK9_9PEZI</name>
<reference evidence="2" key="1">
    <citation type="submission" date="2023-06" db="EMBL/GenBank/DDBJ databases">
        <title>Genome-scale phylogeny and comparative genomics of the fungal order Sordariales.</title>
        <authorList>
            <consortium name="Lawrence Berkeley National Laboratory"/>
            <person name="Hensen N."/>
            <person name="Bonometti L."/>
            <person name="Westerberg I."/>
            <person name="Brannstrom I.O."/>
            <person name="Guillou S."/>
            <person name="Cros-Aarteil S."/>
            <person name="Calhoun S."/>
            <person name="Haridas S."/>
            <person name="Kuo A."/>
            <person name="Mondo S."/>
            <person name="Pangilinan J."/>
            <person name="Riley R."/>
            <person name="LaButti K."/>
            <person name="Andreopoulos B."/>
            <person name="Lipzen A."/>
            <person name="Chen C."/>
            <person name="Yanf M."/>
            <person name="Daum C."/>
            <person name="Ng V."/>
            <person name="Clum A."/>
            <person name="Steindorff A."/>
            <person name="Ohm R."/>
            <person name="Martin F."/>
            <person name="Silar P."/>
            <person name="Natvig D."/>
            <person name="Lalanne C."/>
            <person name="Gautier V."/>
            <person name="Ament-velasquez S.L."/>
            <person name="Kruys A."/>
            <person name="Hutchinson M.I."/>
            <person name="Powell A.J."/>
            <person name="Barry K."/>
            <person name="Miller A.N."/>
            <person name="Grigoriev I.V."/>
            <person name="Debuchy R."/>
            <person name="Gladieux P."/>
            <person name="Thoren M.H."/>
            <person name="Johannesson H."/>
        </authorList>
    </citation>
    <scope>NUCLEOTIDE SEQUENCE</scope>
    <source>
        <strain evidence="2">SMH2392-1A</strain>
    </source>
</reference>
<keyword evidence="1" id="KW-0472">Membrane</keyword>
<feature type="transmembrane region" description="Helical" evidence="1">
    <location>
        <begin position="88"/>
        <end position="106"/>
    </location>
</feature>
<dbReference type="AlphaFoldDB" id="A0AA39ZYK9"/>
<dbReference type="Proteomes" id="UP001172101">
    <property type="component" value="Unassembled WGS sequence"/>
</dbReference>